<keyword evidence="7 11" id="KW-1133">Transmembrane helix</keyword>
<dbReference type="PANTHER" id="PTHR13046:SF0">
    <property type="entry name" value="CAAX PRENYL PROTEASE 2"/>
    <property type="match status" value="1"/>
</dbReference>
<keyword evidence="3" id="KW-0645">Protease</keyword>
<comment type="catalytic activity">
    <reaction evidence="9">
        <text>Hydrolyzes the peptide bond -P2-(S-farnesyl or geranylgeranyl)C-P1'-P2'-P3'-COOH where P1' and P2' are amino acids with aliphatic sidechains and P3' is any C-terminal residue.</text>
        <dbReference type="EC" id="3.4.26.1"/>
    </reaction>
</comment>
<dbReference type="EC" id="3.4.26.1" evidence="10"/>
<evidence type="ECO:0000313" key="13">
    <source>
        <dbReference type="EMBL" id="TRM62003.1"/>
    </source>
</evidence>
<gene>
    <name evidence="13" type="ORF">BD626DRAFT_458976</name>
</gene>
<dbReference type="GO" id="GO:0071586">
    <property type="term" value="P:CAAX-box protein processing"/>
    <property type="evidence" value="ECO:0007669"/>
    <property type="project" value="InterPro"/>
</dbReference>
<accession>A0A550CB26</accession>
<feature type="transmembrane region" description="Helical" evidence="11">
    <location>
        <begin position="15"/>
        <end position="33"/>
    </location>
</feature>
<dbReference type="GO" id="GO:0004222">
    <property type="term" value="F:metalloendopeptidase activity"/>
    <property type="evidence" value="ECO:0007669"/>
    <property type="project" value="InterPro"/>
</dbReference>
<protein>
    <recommendedName>
        <fullName evidence="10">intramembrane prenyl-peptidase Rce1</fullName>
        <ecNumber evidence="10">3.4.26.1</ecNumber>
    </recommendedName>
</protein>
<dbReference type="InterPro" id="IPR003675">
    <property type="entry name" value="Rce1/LyrA-like_dom"/>
</dbReference>
<dbReference type="InterPro" id="IPR039731">
    <property type="entry name" value="Rce1"/>
</dbReference>
<comment type="caution">
    <text evidence="13">The sequence shown here is derived from an EMBL/GenBank/DDBJ whole genome shotgun (WGS) entry which is preliminary data.</text>
</comment>
<comment type="subcellular location">
    <subcellularLocation>
        <location evidence="1">Endoplasmic reticulum membrane</location>
        <topology evidence="1">Multi-pass membrane protein</topology>
    </subcellularLocation>
</comment>
<evidence type="ECO:0000313" key="14">
    <source>
        <dbReference type="Proteomes" id="UP000320762"/>
    </source>
</evidence>
<keyword evidence="8 11" id="KW-0472">Membrane</keyword>
<evidence type="ECO:0000256" key="4">
    <source>
        <dbReference type="ARBA" id="ARBA00022692"/>
    </source>
</evidence>
<dbReference type="Proteomes" id="UP000320762">
    <property type="component" value="Unassembled WGS sequence"/>
</dbReference>
<evidence type="ECO:0000256" key="1">
    <source>
        <dbReference type="ARBA" id="ARBA00004477"/>
    </source>
</evidence>
<proteinExistence type="inferred from homology"/>
<keyword evidence="5" id="KW-0378">Hydrolase</keyword>
<comment type="similarity">
    <text evidence="2">Belongs to the peptidase U48 family.</text>
</comment>
<evidence type="ECO:0000256" key="9">
    <source>
        <dbReference type="ARBA" id="ARBA00047280"/>
    </source>
</evidence>
<dbReference type="GO" id="GO:0005789">
    <property type="term" value="C:endoplasmic reticulum membrane"/>
    <property type="evidence" value="ECO:0007669"/>
    <property type="project" value="UniProtKB-SubCell"/>
</dbReference>
<evidence type="ECO:0000256" key="5">
    <source>
        <dbReference type="ARBA" id="ARBA00022801"/>
    </source>
</evidence>
<organism evidence="13 14">
    <name type="scientific">Schizophyllum amplum</name>
    <dbReference type="NCBI Taxonomy" id="97359"/>
    <lineage>
        <taxon>Eukaryota</taxon>
        <taxon>Fungi</taxon>
        <taxon>Dikarya</taxon>
        <taxon>Basidiomycota</taxon>
        <taxon>Agaricomycotina</taxon>
        <taxon>Agaricomycetes</taxon>
        <taxon>Agaricomycetidae</taxon>
        <taxon>Agaricales</taxon>
        <taxon>Schizophyllaceae</taxon>
        <taxon>Schizophyllum</taxon>
    </lineage>
</organism>
<dbReference type="EMBL" id="VDMD01000014">
    <property type="protein sequence ID" value="TRM62003.1"/>
    <property type="molecule type" value="Genomic_DNA"/>
</dbReference>
<evidence type="ECO:0000256" key="6">
    <source>
        <dbReference type="ARBA" id="ARBA00022824"/>
    </source>
</evidence>
<reference evidence="13 14" key="1">
    <citation type="journal article" date="2019" name="New Phytol.">
        <title>Comparative genomics reveals unique wood-decay strategies and fruiting body development in the Schizophyllaceae.</title>
        <authorList>
            <person name="Almasi E."/>
            <person name="Sahu N."/>
            <person name="Krizsan K."/>
            <person name="Balint B."/>
            <person name="Kovacs G.M."/>
            <person name="Kiss B."/>
            <person name="Cseklye J."/>
            <person name="Drula E."/>
            <person name="Henrissat B."/>
            <person name="Nagy I."/>
            <person name="Chovatia M."/>
            <person name="Adam C."/>
            <person name="LaButti K."/>
            <person name="Lipzen A."/>
            <person name="Riley R."/>
            <person name="Grigoriev I.V."/>
            <person name="Nagy L.G."/>
        </authorList>
    </citation>
    <scope>NUCLEOTIDE SEQUENCE [LARGE SCALE GENOMIC DNA]</scope>
    <source>
        <strain evidence="13 14">NL-1724</strain>
    </source>
</reference>
<dbReference type="PANTHER" id="PTHR13046">
    <property type="entry name" value="PROTEASE U48 CAAX PRENYL PROTEASE RCE1"/>
    <property type="match status" value="1"/>
</dbReference>
<feature type="transmembrane region" description="Helical" evidence="11">
    <location>
        <begin position="119"/>
        <end position="139"/>
    </location>
</feature>
<feature type="domain" description="CAAX prenyl protease 2/Lysostaphin resistance protein A-like" evidence="12">
    <location>
        <begin position="165"/>
        <end position="272"/>
    </location>
</feature>
<evidence type="ECO:0000259" key="12">
    <source>
        <dbReference type="Pfam" id="PF02517"/>
    </source>
</evidence>
<evidence type="ECO:0000256" key="7">
    <source>
        <dbReference type="ARBA" id="ARBA00022989"/>
    </source>
</evidence>
<keyword evidence="6" id="KW-0256">Endoplasmic reticulum</keyword>
<evidence type="ECO:0000256" key="3">
    <source>
        <dbReference type="ARBA" id="ARBA00022670"/>
    </source>
</evidence>
<evidence type="ECO:0000256" key="2">
    <source>
        <dbReference type="ARBA" id="ARBA00006897"/>
    </source>
</evidence>
<evidence type="ECO:0000256" key="10">
    <source>
        <dbReference type="ARBA" id="ARBA00049729"/>
    </source>
</evidence>
<evidence type="ECO:0000256" key="8">
    <source>
        <dbReference type="ARBA" id="ARBA00023136"/>
    </source>
</evidence>
<keyword evidence="4 11" id="KW-0812">Transmembrane</keyword>
<feature type="transmembrane region" description="Helical" evidence="11">
    <location>
        <begin position="93"/>
        <end position="113"/>
    </location>
</feature>
<name>A0A550CB26_9AGAR</name>
<feature type="transmembrane region" description="Helical" evidence="11">
    <location>
        <begin position="291"/>
        <end position="308"/>
    </location>
</feature>
<dbReference type="OrthoDB" id="271604at2759"/>
<dbReference type="Pfam" id="PF02517">
    <property type="entry name" value="Rce1-like"/>
    <property type="match status" value="1"/>
</dbReference>
<evidence type="ECO:0000256" key="11">
    <source>
        <dbReference type="SAM" id="Phobius"/>
    </source>
</evidence>
<dbReference type="AlphaFoldDB" id="A0A550CB26"/>
<keyword evidence="14" id="KW-1185">Reference proteome</keyword>
<sequence>MPPVSVSMSLPTSQAHLLAFVFALSYVGSLYVAKEGRLSFTSGASSNFRSKGRDDPEVIRTRLRAVTFSSIFSALLLLYICSMDVLKWRKLTGLALPLPSFSVFLTLSPVGVASNITRFYLPYLLIPILYTGPLYVIYLRKRMPFQQNSLGLLPSLKSVIGNIIGVRNYVVAPITEEVVFRACIVAVYRLSGATRWKIVWGAPLWFGMAHLHHAWETYNTLGKSPDALKQAVAQTAFQFIYTTLFGAYCVDVFLLSSNILAPLIAHVVANFMGMPMLGYEKRMLPRHQRSITAMYLLGVALFTTGLVSCHSI</sequence>
<dbReference type="STRING" id="97359.A0A550CB26"/>